<name>A0A0J5WMN1_BURCE</name>
<evidence type="ECO:0000259" key="5">
    <source>
        <dbReference type="PROSITE" id="PS52015"/>
    </source>
</evidence>
<dbReference type="EMBL" id="LDWR01000046">
    <property type="protein sequence ID" value="KML51228.1"/>
    <property type="molecule type" value="Genomic_DNA"/>
</dbReference>
<dbReference type="Gene3D" id="3.30.1150.10">
    <property type="match status" value="1"/>
</dbReference>
<dbReference type="Pfam" id="PF13103">
    <property type="entry name" value="TonB_2"/>
    <property type="match status" value="1"/>
</dbReference>
<dbReference type="InterPro" id="IPR037682">
    <property type="entry name" value="TonB_C"/>
</dbReference>
<dbReference type="GO" id="GO:0055085">
    <property type="term" value="P:transmembrane transport"/>
    <property type="evidence" value="ECO:0007669"/>
    <property type="project" value="InterPro"/>
</dbReference>
<feature type="domain" description="TonB C-terminal" evidence="5">
    <location>
        <begin position="77"/>
        <end position="176"/>
    </location>
</feature>
<comment type="caution">
    <text evidence="6">The sequence shown here is derived from an EMBL/GenBank/DDBJ whole genome shotgun (WGS) entry which is preliminary data.</text>
</comment>
<organism evidence="6 7">
    <name type="scientific">Burkholderia cepacia</name>
    <name type="common">Pseudomonas cepacia</name>
    <dbReference type="NCBI Taxonomy" id="292"/>
    <lineage>
        <taxon>Bacteria</taxon>
        <taxon>Pseudomonadati</taxon>
        <taxon>Pseudomonadota</taxon>
        <taxon>Betaproteobacteria</taxon>
        <taxon>Burkholderiales</taxon>
        <taxon>Burkholderiaceae</taxon>
        <taxon>Burkholderia</taxon>
        <taxon>Burkholderia cepacia complex</taxon>
    </lineage>
</organism>
<evidence type="ECO:0000313" key="7">
    <source>
        <dbReference type="Proteomes" id="UP000036338"/>
    </source>
</evidence>
<reference evidence="6 7" key="1">
    <citation type="submission" date="2015-05" db="EMBL/GenBank/DDBJ databases">
        <title>Draft genome of Burkholderia cepacia LK29.</title>
        <authorList>
            <person name="Chan X.Y."/>
        </authorList>
    </citation>
    <scope>NUCLEOTIDE SEQUENCE [LARGE SCALE GENOMIC DNA]</scope>
    <source>
        <strain evidence="6 7">LK29</strain>
    </source>
</reference>
<dbReference type="PATRIC" id="fig|292.27.peg.5805"/>
<evidence type="ECO:0000256" key="3">
    <source>
        <dbReference type="ARBA" id="ARBA00022989"/>
    </source>
</evidence>
<dbReference type="GO" id="GO:0016020">
    <property type="term" value="C:membrane"/>
    <property type="evidence" value="ECO:0007669"/>
    <property type="project" value="UniProtKB-SubCell"/>
</dbReference>
<evidence type="ECO:0000256" key="1">
    <source>
        <dbReference type="ARBA" id="ARBA00004167"/>
    </source>
</evidence>
<gene>
    <name evidence="6" type="ORF">VL15_27070</name>
</gene>
<dbReference type="Proteomes" id="UP000036338">
    <property type="component" value="Unassembled WGS sequence"/>
</dbReference>
<comment type="subcellular location">
    <subcellularLocation>
        <location evidence="1">Membrane</location>
        <topology evidence="1">Single-pass membrane protein</topology>
    </subcellularLocation>
</comment>
<evidence type="ECO:0000313" key="6">
    <source>
        <dbReference type="EMBL" id="KML51228.1"/>
    </source>
</evidence>
<evidence type="ECO:0000256" key="4">
    <source>
        <dbReference type="ARBA" id="ARBA00023136"/>
    </source>
</evidence>
<dbReference type="SUPFAM" id="SSF74653">
    <property type="entry name" value="TolA/TonB C-terminal domain"/>
    <property type="match status" value="1"/>
</dbReference>
<dbReference type="InterPro" id="IPR006260">
    <property type="entry name" value="TonB/TolA_C"/>
</dbReference>
<protein>
    <submittedName>
        <fullName evidence="6">Energy transducer TonB</fullName>
    </submittedName>
</protein>
<dbReference type="NCBIfam" id="TIGR01352">
    <property type="entry name" value="tonB_Cterm"/>
    <property type="match status" value="1"/>
</dbReference>
<dbReference type="PROSITE" id="PS52015">
    <property type="entry name" value="TONB_CTD"/>
    <property type="match status" value="1"/>
</dbReference>
<accession>A0A0J5WMN1</accession>
<evidence type="ECO:0000256" key="2">
    <source>
        <dbReference type="ARBA" id="ARBA00022692"/>
    </source>
</evidence>
<keyword evidence="3" id="KW-1133">Transmembrane helix</keyword>
<dbReference type="AlphaFoldDB" id="A0A0J5WMN1"/>
<proteinExistence type="predicted"/>
<sequence>MRFSRYRVASMRLSFFYSHFWLSPMRPVLRPRVDRLRVAALAVAAMLAACTITPPPSLHSVLTIPSITRSASLDQYRVEVAKCVAERNPSGLLHGTPQAMLRSLVVVAFTVDRSGRLVHASVYRSNGDSEAEALALASLRRSAPLPPPPSRLLDGNGQIEMMEGWLFNDDGHFQLQSTASAQAQSLD</sequence>
<keyword evidence="2" id="KW-0812">Transmembrane</keyword>
<keyword evidence="4" id="KW-0472">Membrane</keyword>